<dbReference type="AlphaFoldDB" id="A0A4V1ZDS5"/>
<feature type="transmembrane region" description="Helical" evidence="10">
    <location>
        <begin position="5"/>
        <end position="21"/>
    </location>
</feature>
<keyword evidence="4 10" id="KW-0812">Transmembrane</keyword>
<keyword evidence="10" id="KW-0050">Antiport</keyword>
<evidence type="ECO:0000256" key="9">
    <source>
        <dbReference type="ARBA" id="ARBA00023201"/>
    </source>
</evidence>
<organism evidence="12 13">
    <name type="scientific">Emticicia agri</name>
    <dbReference type="NCBI Taxonomy" id="2492393"/>
    <lineage>
        <taxon>Bacteria</taxon>
        <taxon>Pseudomonadati</taxon>
        <taxon>Bacteroidota</taxon>
        <taxon>Cytophagia</taxon>
        <taxon>Cytophagales</taxon>
        <taxon>Leadbetterellaceae</taxon>
        <taxon>Emticicia</taxon>
    </lineage>
</organism>
<dbReference type="OrthoDB" id="9809206at2"/>
<feature type="transmembrane region" description="Helical" evidence="10">
    <location>
        <begin position="224"/>
        <end position="248"/>
    </location>
</feature>
<dbReference type="GO" id="GO:0015386">
    <property type="term" value="F:potassium:proton antiporter activity"/>
    <property type="evidence" value="ECO:0007669"/>
    <property type="project" value="TreeGrafter"/>
</dbReference>
<keyword evidence="5 10" id="KW-1133">Transmembrane helix</keyword>
<accession>A0A4V1ZDS5</accession>
<comment type="function">
    <text evidence="10">Na(+)/H(+) antiporter that extrudes sodium in exchange for external protons.</text>
</comment>
<feature type="transmembrane region" description="Helical" evidence="10">
    <location>
        <begin position="55"/>
        <end position="72"/>
    </location>
</feature>
<feature type="transmembrane region" description="Helical" evidence="10">
    <location>
        <begin position="306"/>
        <end position="328"/>
    </location>
</feature>
<evidence type="ECO:0000256" key="3">
    <source>
        <dbReference type="ARBA" id="ARBA00022475"/>
    </source>
</evidence>
<keyword evidence="13" id="KW-1185">Reference proteome</keyword>
<gene>
    <name evidence="12" type="ORF">EWM59_02490</name>
</gene>
<dbReference type="EMBL" id="SEWF01000003">
    <property type="protein sequence ID" value="RYU97180.1"/>
    <property type="molecule type" value="Genomic_DNA"/>
</dbReference>
<protein>
    <submittedName>
        <fullName evidence="12">Na+/H+ antiporter</fullName>
    </submittedName>
</protein>
<feature type="transmembrane region" description="Helical" evidence="10">
    <location>
        <begin position="268"/>
        <end position="286"/>
    </location>
</feature>
<keyword evidence="9 10" id="KW-0739">Sodium transport</keyword>
<evidence type="ECO:0000256" key="4">
    <source>
        <dbReference type="ARBA" id="ARBA00022692"/>
    </source>
</evidence>
<keyword evidence="6 10" id="KW-0915">Sodium</keyword>
<evidence type="ECO:0000313" key="12">
    <source>
        <dbReference type="EMBL" id="RYU97180.1"/>
    </source>
</evidence>
<sequence>MHYNLLLVISLLFVIFMLVMLGQKIKISSPIFLVLAGLFISFMPKIPQIEVDPELIFLIFLPPLLYEAAWYTSWNDFWKWKRPIALLAFGLVIFTSTIIAYASQAMIPGFTLALGFLLGGIISPPDAVAASSVLKGIKVPKRVLTILEGESLINDASSLIVFRFALAAIVTGQFSLQQAIGTFFWVAGMGIVVGLVIAHVAYAVHRFLPTTPSIDAALTLLTPYFMYIVAEQFHFSGVMAVVSGGLFLSYRSHEILTHGSTRLQTIGVWATLVFVLNGLVFILIGLELPMIIKGLEGYSILEAVKYAVIISILTIVVRLVWIYPATFIPRFLFKSIRENEANPGLKNPFILGWAGMRGVISLASALSIPLFLNSGQPFPHRNLILFITFVVILITLVFQGLTLPFIVNWLGIKEIDHIAPEEEQEAGIKLRIKKAALNQLNEKYSSEIKNNELLSFLKHEIESDISLTHQRLNSMECQICQKKEIEQYNKVLKELYITQRKELYSIRKEYAFSDDEIRKQEMQLDFDEAKITWNGHS</sequence>
<keyword evidence="7 10" id="KW-0406">Ion transport</keyword>
<comment type="similarity">
    <text evidence="10">Belongs to the monovalent cation:proton antiporter 1 (CPA1) transporter (TC 2.A.36) family.</text>
</comment>
<feature type="domain" description="Cation/H+ exchanger transmembrane" evidence="11">
    <location>
        <begin position="14"/>
        <end position="409"/>
    </location>
</feature>
<keyword evidence="8 10" id="KW-0472">Membrane</keyword>
<evidence type="ECO:0000256" key="7">
    <source>
        <dbReference type="ARBA" id="ARBA00023065"/>
    </source>
</evidence>
<evidence type="ECO:0000256" key="5">
    <source>
        <dbReference type="ARBA" id="ARBA00022989"/>
    </source>
</evidence>
<reference evidence="12 13" key="1">
    <citation type="submission" date="2019-02" db="EMBL/GenBank/DDBJ databases">
        <title>Bacterial novel species Emticicia sp. 17J42-9 isolated from soil.</title>
        <authorList>
            <person name="Jung H.-Y."/>
        </authorList>
    </citation>
    <scope>NUCLEOTIDE SEQUENCE [LARGE SCALE GENOMIC DNA]</scope>
    <source>
        <strain evidence="12 13">17J42-9</strain>
    </source>
</reference>
<dbReference type="Gene3D" id="6.10.140.1330">
    <property type="match status" value="1"/>
</dbReference>
<dbReference type="InterPro" id="IPR018422">
    <property type="entry name" value="Cation/H_exchanger_CPA1"/>
</dbReference>
<dbReference type="PANTHER" id="PTHR10110:SF86">
    <property type="entry name" value="SODIUM_HYDROGEN EXCHANGER 7"/>
    <property type="match status" value="1"/>
</dbReference>
<evidence type="ECO:0000256" key="1">
    <source>
        <dbReference type="ARBA" id="ARBA00004651"/>
    </source>
</evidence>
<dbReference type="GO" id="GO:0051453">
    <property type="term" value="P:regulation of intracellular pH"/>
    <property type="evidence" value="ECO:0007669"/>
    <property type="project" value="TreeGrafter"/>
</dbReference>
<evidence type="ECO:0000256" key="6">
    <source>
        <dbReference type="ARBA" id="ARBA00023053"/>
    </source>
</evidence>
<comment type="caution">
    <text evidence="12">The sequence shown here is derived from an EMBL/GenBank/DDBJ whole genome shotgun (WGS) entry which is preliminary data.</text>
</comment>
<dbReference type="Proteomes" id="UP000293162">
    <property type="component" value="Unassembled WGS sequence"/>
</dbReference>
<name>A0A4V1ZDS5_9BACT</name>
<feature type="transmembrane region" description="Helical" evidence="10">
    <location>
        <begin position="384"/>
        <end position="407"/>
    </location>
</feature>
<evidence type="ECO:0000256" key="10">
    <source>
        <dbReference type="RuleBase" id="RU366002"/>
    </source>
</evidence>
<dbReference type="RefSeq" id="WP_130019375.1">
    <property type="nucleotide sequence ID" value="NZ_SEWF01000003.1"/>
</dbReference>
<dbReference type="Pfam" id="PF00999">
    <property type="entry name" value="Na_H_Exchanger"/>
    <property type="match status" value="1"/>
</dbReference>
<evidence type="ECO:0000256" key="2">
    <source>
        <dbReference type="ARBA" id="ARBA00022448"/>
    </source>
</evidence>
<proteinExistence type="inferred from homology"/>
<feature type="transmembrane region" description="Helical" evidence="10">
    <location>
        <begin position="27"/>
        <end position="43"/>
    </location>
</feature>
<feature type="transmembrane region" description="Helical" evidence="10">
    <location>
        <begin position="114"/>
        <end position="137"/>
    </location>
</feature>
<feature type="transmembrane region" description="Helical" evidence="10">
    <location>
        <begin position="349"/>
        <end position="372"/>
    </location>
</feature>
<evidence type="ECO:0000259" key="11">
    <source>
        <dbReference type="Pfam" id="PF00999"/>
    </source>
</evidence>
<dbReference type="GO" id="GO:0098719">
    <property type="term" value="P:sodium ion import across plasma membrane"/>
    <property type="evidence" value="ECO:0007669"/>
    <property type="project" value="TreeGrafter"/>
</dbReference>
<dbReference type="GO" id="GO:0015385">
    <property type="term" value="F:sodium:proton antiporter activity"/>
    <property type="evidence" value="ECO:0007669"/>
    <property type="project" value="InterPro"/>
</dbReference>
<keyword evidence="2 10" id="KW-0813">Transport</keyword>
<evidence type="ECO:0000256" key="8">
    <source>
        <dbReference type="ARBA" id="ARBA00023136"/>
    </source>
</evidence>
<evidence type="ECO:0000313" key="13">
    <source>
        <dbReference type="Proteomes" id="UP000293162"/>
    </source>
</evidence>
<dbReference type="InterPro" id="IPR006153">
    <property type="entry name" value="Cation/H_exchanger_TM"/>
</dbReference>
<dbReference type="GO" id="GO:0005886">
    <property type="term" value="C:plasma membrane"/>
    <property type="evidence" value="ECO:0007669"/>
    <property type="project" value="UniProtKB-SubCell"/>
</dbReference>
<feature type="transmembrane region" description="Helical" evidence="10">
    <location>
        <begin position="84"/>
        <end position="102"/>
    </location>
</feature>
<dbReference type="NCBIfam" id="TIGR00831">
    <property type="entry name" value="a_cpa1"/>
    <property type="match status" value="1"/>
</dbReference>
<feature type="transmembrane region" description="Helical" evidence="10">
    <location>
        <begin position="183"/>
        <end position="204"/>
    </location>
</feature>
<keyword evidence="3 10" id="KW-1003">Cell membrane</keyword>
<dbReference type="PANTHER" id="PTHR10110">
    <property type="entry name" value="SODIUM/HYDROGEN EXCHANGER"/>
    <property type="match status" value="1"/>
</dbReference>
<comment type="subcellular location">
    <subcellularLocation>
        <location evidence="1 10">Cell membrane</location>
        <topology evidence="1 10">Multi-pass membrane protein</topology>
    </subcellularLocation>
</comment>
<dbReference type="InterPro" id="IPR004705">
    <property type="entry name" value="Cation/H_exchanger_CPA1_bac"/>
</dbReference>